<keyword evidence="3 4" id="KW-0418">Kinase</keyword>
<evidence type="ECO:0000256" key="4">
    <source>
        <dbReference type="RuleBase" id="RU003704"/>
    </source>
</evidence>
<organism evidence="6 7">
    <name type="scientific">Candidatus Berkelbacteria bacterium RIFCSPHIGHO2_12_FULL_36_9</name>
    <dbReference type="NCBI Taxonomy" id="1797469"/>
    <lineage>
        <taxon>Bacteria</taxon>
        <taxon>Candidatus Berkelbacteria</taxon>
    </lineage>
</organism>
<comment type="caution">
    <text evidence="6">The sequence shown here is derived from an EMBL/GenBank/DDBJ whole genome shotgun (WGS) entry which is preliminary data.</text>
</comment>
<dbReference type="Pfam" id="PF00294">
    <property type="entry name" value="PfkB"/>
    <property type="match status" value="1"/>
</dbReference>
<dbReference type="EMBL" id="MEZV01000048">
    <property type="protein sequence ID" value="OGD65971.1"/>
    <property type="molecule type" value="Genomic_DNA"/>
</dbReference>
<protein>
    <recommendedName>
        <fullName evidence="5">Carbohydrate kinase PfkB domain-containing protein</fullName>
    </recommendedName>
</protein>
<dbReference type="InterPro" id="IPR011611">
    <property type="entry name" value="PfkB_dom"/>
</dbReference>
<dbReference type="STRING" id="1797469.A3F08_00635"/>
<dbReference type="InterPro" id="IPR002173">
    <property type="entry name" value="Carboh/pur_kinase_PfkB_CS"/>
</dbReference>
<dbReference type="AlphaFoldDB" id="A0A1F5EF20"/>
<accession>A0A1F5EF20</accession>
<dbReference type="PROSITE" id="PS00584">
    <property type="entry name" value="PFKB_KINASES_2"/>
    <property type="match status" value="1"/>
</dbReference>
<dbReference type="InterPro" id="IPR002139">
    <property type="entry name" value="Ribo/fructo_kinase"/>
</dbReference>
<evidence type="ECO:0000256" key="3">
    <source>
        <dbReference type="ARBA" id="ARBA00022777"/>
    </source>
</evidence>
<proteinExistence type="inferred from homology"/>
<dbReference type="PANTHER" id="PTHR10584">
    <property type="entry name" value="SUGAR KINASE"/>
    <property type="match status" value="1"/>
</dbReference>
<dbReference type="PRINTS" id="PR00990">
    <property type="entry name" value="RIBOKINASE"/>
</dbReference>
<evidence type="ECO:0000256" key="2">
    <source>
        <dbReference type="ARBA" id="ARBA00022679"/>
    </source>
</evidence>
<feature type="domain" description="Carbohydrate kinase PfkB" evidence="5">
    <location>
        <begin position="12"/>
        <end position="273"/>
    </location>
</feature>
<dbReference type="PANTHER" id="PTHR10584:SF166">
    <property type="entry name" value="RIBOKINASE"/>
    <property type="match status" value="1"/>
</dbReference>
<evidence type="ECO:0000313" key="7">
    <source>
        <dbReference type="Proteomes" id="UP000176451"/>
    </source>
</evidence>
<reference evidence="6 7" key="1">
    <citation type="journal article" date="2016" name="Nat. Commun.">
        <title>Thousands of microbial genomes shed light on interconnected biogeochemical processes in an aquifer system.</title>
        <authorList>
            <person name="Anantharaman K."/>
            <person name="Brown C.T."/>
            <person name="Hug L.A."/>
            <person name="Sharon I."/>
            <person name="Castelle C.J."/>
            <person name="Probst A.J."/>
            <person name="Thomas B.C."/>
            <person name="Singh A."/>
            <person name="Wilkins M.J."/>
            <person name="Karaoz U."/>
            <person name="Brodie E.L."/>
            <person name="Williams K.H."/>
            <person name="Hubbard S.S."/>
            <person name="Banfield J.F."/>
        </authorList>
    </citation>
    <scope>NUCLEOTIDE SEQUENCE [LARGE SCALE GENOMIC DNA]</scope>
</reference>
<dbReference type="PROSITE" id="PS00583">
    <property type="entry name" value="PFKB_KINASES_1"/>
    <property type="match status" value="1"/>
</dbReference>
<evidence type="ECO:0000259" key="5">
    <source>
        <dbReference type="Pfam" id="PF00294"/>
    </source>
</evidence>
<evidence type="ECO:0000313" key="6">
    <source>
        <dbReference type="EMBL" id="OGD65971.1"/>
    </source>
</evidence>
<dbReference type="Proteomes" id="UP000176451">
    <property type="component" value="Unassembled WGS sequence"/>
</dbReference>
<dbReference type="GO" id="GO:0016301">
    <property type="term" value="F:kinase activity"/>
    <property type="evidence" value="ECO:0007669"/>
    <property type="project" value="UniProtKB-KW"/>
</dbReference>
<keyword evidence="2 4" id="KW-0808">Transferase</keyword>
<sequence>MELCFEHGSKISIDEMHHDIGGSACNVAVGLKRFGLNTAVISPLGGDEDADIIKSRLEVEGVDIKFLKTFSKNQTNNSVILVYGEDRTVFVYRGLKDYSLLKIPKNLKTKWLYLGPVANTFEPNYKKLISLASEKNVNMAINPGHRQIIEGREALTKLLYVSKVLILNKEEAIDLTKMPHMSSIKELLKRLKSFGPEIVIITDGSEGAYLTDGENFSGIKSLEVDVVDSTGAGDAFSSGFLAGYINRNDFMTSMKWGILNSTEVLKSYGAQTKLFTLEEIEQRLKFSPDVYKLQ</sequence>
<evidence type="ECO:0000256" key="1">
    <source>
        <dbReference type="ARBA" id="ARBA00010688"/>
    </source>
</evidence>
<dbReference type="Gene3D" id="3.40.1190.20">
    <property type="match status" value="1"/>
</dbReference>
<dbReference type="SUPFAM" id="SSF53613">
    <property type="entry name" value="Ribokinase-like"/>
    <property type="match status" value="1"/>
</dbReference>
<name>A0A1F5EF20_9BACT</name>
<gene>
    <name evidence="6" type="ORF">A3F08_00635</name>
</gene>
<comment type="similarity">
    <text evidence="1 4">Belongs to the carbohydrate kinase PfkB family.</text>
</comment>
<dbReference type="InterPro" id="IPR029056">
    <property type="entry name" value="Ribokinase-like"/>
</dbReference>
<dbReference type="GO" id="GO:0006796">
    <property type="term" value="P:phosphate-containing compound metabolic process"/>
    <property type="evidence" value="ECO:0007669"/>
    <property type="project" value="UniProtKB-ARBA"/>
</dbReference>